<dbReference type="InterPro" id="IPR051783">
    <property type="entry name" value="NAD(P)-dependent_oxidoreduct"/>
</dbReference>
<evidence type="ECO:0000313" key="2">
    <source>
        <dbReference type="EMBL" id="KVV36869.1"/>
    </source>
</evidence>
<comment type="caution">
    <text evidence="2">The sequence shown here is derived from an EMBL/GenBank/DDBJ whole genome shotgun (WGS) entry which is preliminary data.</text>
</comment>
<name>A0A105UWD5_9BURK</name>
<evidence type="ECO:0000313" key="3">
    <source>
        <dbReference type="Proteomes" id="UP000062317"/>
    </source>
</evidence>
<organism evidence="2 3">
    <name type="scientific">Burkholderia territorii</name>
    <dbReference type="NCBI Taxonomy" id="1503055"/>
    <lineage>
        <taxon>Bacteria</taxon>
        <taxon>Pseudomonadati</taxon>
        <taxon>Pseudomonadota</taxon>
        <taxon>Betaproteobacteria</taxon>
        <taxon>Burkholderiales</taxon>
        <taxon>Burkholderiaceae</taxon>
        <taxon>Burkholderia</taxon>
        <taxon>Burkholderia cepacia complex</taxon>
    </lineage>
</organism>
<feature type="domain" description="NAD-dependent epimerase/dehydratase" evidence="1">
    <location>
        <begin position="3"/>
        <end position="216"/>
    </location>
</feature>
<evidence type="ECO:0000259" key="1">
    <source>
        <dbReference type="Pfam" id="PF01370"/>
    </source>
</evidence>
<dbReference type="GO" id="GO:0005737">
    <property type="term" value="C:cytoplasm"/>
    <property type="evidence" value="ECO:0007669"/>
    <property type="project" value="TreeGrafter"/>
</dbReference>
<dbReference type="AlphaFoldDB" id="A0A105UWD5"/>
<protein>
    <submittedName>
        <fullName evidence="2">3-beta hydroxysteroid dehydrogenase</fullName>
    </submittedName>
</protein>
<dbReference type="EMBL" id="LPEQ01000143">
    <property type="protein sequence ID" value="KVV36869.1"/>
    <property type="molecule type" value="Genomic_DNA"/>
</dbReference>
<dbReference type="InterPro" id="IPR036291">
    <property type="entry name" value="NAD(P)-bd_dom_sf"/>
</dbReference>
<dbReference type="SUPFAM" id="SSF51735">
    <property type="entry name" value="NAD(P)-binding Rossmann-fold domains"/>
    <property type="match status" value="1"/>
</dbReference>
<dbReference type="Pfam" id="PF01370">
    <property type="entry name" value="Epimerase"/>
    <property type="match status" value="1"/>
</dbReference>
<dbReference type="RefSeq" id="WP_060110532.1">
    <property type="nucleotide sequence ID" value="NZ_LPEQ01000143.1"/>
</dbReference>
<reference evidence="2 3" key="1">
    <citation type="submission" date="2015-11" db="EMBL/GenBank/DDBJ databases">
        <title>Expanding the genomic diversity of Burkholderia species for the development of highly accurate diagnostics.</title>
        <authorList>
            <person name="Sahl J."/>
            <person name="Keim P."/>
            <person name="Wagner D."/>
        </authorList>
    </citation>
    <scope>NUCLEOTIDE SEQUENCE [LARGE SCALE GENOMIC DNA]</scope>
    <source>
        <strain evidence="2 3">MSMB1301WGS</strain>
    </source>
</reference>
<dbReference type="GO" id="GO:0004029">
    <property type="term" value="F:aldehyde dehydrogenase (NAD+) activity"/>
    <property type="evidence" value="ECO:0007669"/>
    <property type="project" value="TreeGrafter"/>
</dbReference>
<proteinExistence type="predicted"/>
<keyword evidence="3" id="KW-1185">Reference proteome</keyword>
<sequence length="297" mass="31195">MRVFVTGASGFVGSAVVAELVAAGHAVLGLARSDAAAAAVAAAGADVHRGSLEDLDSLKRGAEAADAVIHTGFNHDFSRFAENCELDRRAIEALGAVLAGSARPLVVTSGLALVAPGRAATEEDPHVPVSAAYPRASEATATALHAQRVCASVVRLPPSVHGDGDHAFVPRLIAFAREKGASAYVGDGGNRWPAVHRLDAARVYRLAVERGVPGARYHAVADTGVPFREIAEVIGRRLNVPVVSKSAEQAAEHFGWFAMFAAMDAPATSERTRAWLDWTPVQPGLLADIDRPRYFET</sequence>
<dbReference type="PANTHER" id="PTHR48079:SF6">
    <property type="entry name" value="NAD(P)-BINDING DOMAIN-CONTAINING PROTEIN-RELATED"/>
    <property type="match status" value="1"/>
</dbReference>
<dbReference type="Gene3D" id="3.40.50.720">
    <property type="entry name" value="NAD(P)-binding Rossmann-like Domain"/>
    <property type="match status" value="1"/>
</dbReference>
<dbReference type="InterPro" id="IPR001509">
    <property type="entry name" value="Epimerase_deHydtase"/>
</dbReference>
<dbReference type="Proteomes" id="UP000062317">
    <property type="component" value="Unassembled WGS sequence"/>
</dbReference>
<accession>A0A105UWD5</accession>
<dbReference type="PANTHER" id="PTHR48079">
    <property type="entry name" value="PROTEIN YEEZ"/>
    <property type="match status" value="1"/>
</dbReference>
<gene>
    <name evidence="2" type="ORF">WT27_20150</name>
</gene>
<dbReference type="CDD" id="cd05262">
    <property type="entry name" value="SDR_a7"/>
    <property type="match status" value="1"/>
</dbReference>